<feature type="coiled-coil region" evidence="2">
    <location>
        <begin position="130"/>
        <end position="216"/>
    </location>
</feature>
<feature type="compositionally biased region" description="Low complexity" evidence="3">
    <location>
        <begin position="21"/>
        <end position="35"/>
    </location>
</feature>
<dbReference type="Pfam" id="PF25917">
    <property type="entry name" value="BSH_RND"/>
    <property type="match status" value="1"/>
</dbReference>
<dbReference type="Proteomes" id="UP000577362">
    <property type="component" value="Unassembled WGS sequence"/>
</dbReference>
<reference evidence="7 8" key="1">
    <citation type="submission" date="2020-08" db="EMBL/GenBank/DDBJ databases">
        <title>Genomic Encyclopedia of Type Strains, Phase IV (KMG-IV): sequencing the most valuable type-strain genomes for metagenomic binning, comparative biology and taxonomic classification.</title>
        <authorList>
            <person name="Goeker M."/>
        </authorList>
    </citation>
    <scope>NUCLEOTIDE SEQUENCE [LARGE SCALE GENOMIC DNA]</scope>
    <source>
        <strain evidence="7 8">DSM 103737</strain>
    </source>
</reference>
<proteinExistence type="predicted"/>
<dbReference type="Pfam" id="PF25963">
    <property type="entry name" value="Beta-barrel_AAEA"/>
    <property type="match status" value="1"/>
</dbReference>
<evidence type="ECO:0000256" key="3">
    <source>
        <dbReference type="SAM" id="MobiDB-lite"/>
    </source>
</evidence>
<protein>
    <submittedName>
        <fullName evidence="7">Membrane fusion protein (Multidrug efflux system)</fullName>
    </submittedName>
</protein>
<dbReference type="Gene3D" id="2.40.50.100">
    <property type="match status" value="1"/>
</dbReference>
<evidence type="ECO:0000256" key="4">
    <source>
        <dbReference type="SAM" id="Phobius"/>
    </source>
</evidence>
<evidence type="ECO:0000256" key="2">
    <source>
        <dbReference type="SAM" id="Coils"/>
    </source>
</evidence>
<dbReference type="GO" id="GO:0055085">
    <property type="term" value="P:transmembrane transport"/>
    <property type="evidence" value="ECO:0007669"/>
    <property type="project" value="InterPro"/>
</dbReference>
<dbReference type="Gene3D" id="2.40.30.170">
    <property type="match status" value="1"/>
</dbReference>
<dbReference type="Gene3D" id="1.10.287.470">
    <property type="entry name" value="Helix hairpin bin"/>
    <property type="match status" value="2"/>
</dbReference>
<name>A0A840C7N2_9HYPH</name>
<evidence type="ECO:0000256" key="1">
    <source>
        <dbReference type="ARBA" id="ARBA00004196"/>
    </source>
</evidence>
<keyword evidence="2" id="KW-0175">Coiled coil</keyword>
<dbReference type="SUPFAM" id="SSF111369">
    <property type="entry name" value="HlyD-like secretion proteins"/>
    <property type="match status" value="2"/>
</dbReference>
<dbReference type="InterPro" id="IPR050739">
    <property type="entry name" value="MFP"/>
</dbReference>
<comment type="caution">
    <text evidence="7">The sequence shown here is derived from an EMBL/GenBank/DDBJ whole genome shotgun (WGS) entry which is preliminary data.</text>
</comment>
<evidence type="ECO:0000259" key="6">
    <source>
        <dbReference type="Pfam" id="PF25963"/>
    </source>
</evidence>
<evidence type="ECO:0000313" key="8">
    <source>
        <dbReference type="Proteomes" id="UP000577362"/>
    </source>
</evidence>
<evidence type="ECO:0000313" key="7">
    <source>
        <dbReference type="EMBL" id="MBB4019419.1"/>
    </source>
</evidence>
<dbReference type="InterPro" id="IPR058625">
    <property type="entry name" value="MdtA-like_BSH"/>
</dbReference>
<dbReference type="RefSeq" id="WP_210289672.1">
    <property type="nucleotide sequence ID" value="NZ_JACIEN010000007.1"/>
</dbReference>
<dbReference type="GO" id="GO:0030313">
    <property type="term" value="C:cell envelope"/>
    <property type="evidence" value="ECO:0007669"/>
    <property type="project" value="UniProtKB-SubCell"/>
</dbReference>
<keyword evidence="8" id="KW-1185">Reference proteome</keyword>
<feature type="compositionally biased region" description="Polar residues" evidence="3">
    <location>
        <begin position="1"/>
        <end position="11"/>
    </location>
</feature>
<feature type="domain" description="p-hydroxybenzoic acid efflux pump subunit AaeA-like beta-barrel" evidence="6">
    <location>
        <begin position="286"/>
        <end position="373"/>
    </location>
</feature>
<evidence type="ECO:0000259" key="5">
    <source>
        <dbReference type="Pfam" id="PF25917"/>
    </source>
</evidence>
<keyword evidence="4" id="KW-0812">Transmembrane</keyword>
<dbReference type="PANTHER" id="PTHR30386:SF19">
    <property type="entry name" value="MULTIDRUG EXPORT PROTEIN EMRA-RELATED"/>
    <property type="match status" value="1"/>
</dbReference>
<dbReference type="EMBL" id="JACIEN010000007">
    <property type="protein sequence ID" value="MBB4019419.1"/>
    <property type="molecule type" value="Genomic_DNA"/>
</dbReference>
<accession>A0A840C7N2</accession>
<sequence>MSQSISLSASPSVAEDRAEIAEPAAPAEARGEVPAPARPPAQSPPKARRRLGRPVLMIGGIAVVAIGAAVAWLNGGRYVSVDDAYVGAAKLIVSTDVSGIVERIDVREGQDVKAGDVLFRLDPRQFRIALDKAEAGLAETRLTLEAMRQDYKRIESDIAAQQAVVDQARAQFDRYSALLRSNNVSAAAYDQAKFALDAAESKLASLRQEAEVQLVKLGGQADTDIEKHPQFLQAQAEVAEARRELDHTVVRAPFDGVVTQVDQLQPGQFLAANTAAFGLVGGSGLWVDANAKETDLTYVKPGDPVSIAVDTYPGHVWTGHVASISPASGASFSVLPAQNASGNWVKVVQRIPVRIAVEHRPDDPPLRVGMSVVADIDTGHQRGLGDLF</sequence>
<keyword evidence="4" id="KW-1133">Transmembrane helix</keyword>
<feature type="region of interest" description="Disordered" evidence="3">
    <location>
        <begin position="1"/>
        <end position="48"/>
    </location>
</feature>
<dbReference type="InterPro" id="IPR058634">
    <property type="entry name" value="AaeA-lik-b-barrel"/>
</dbReference>
<gene>
    <name evidence="7" type="ORF">GGR16_004470</name>
</gene>
<feature type="transmembrane region" description="Helical" evidence="4">
    <location>
        <begin position="55"/>
        <end position="73"/>
    </location>
</feature>
<comment type="subcellular location">
    <subcellularLocation>
        <location evidence="1">Cell envelope</location>
    </subcellularLocation>
</comment>
<feature type="domain" description="Multidrug resistance protein MdtA-like barrel-sandwich hybrid" evidence="5">
    <location>
        <begin position="93"/>
        <end position="277"/>
    </location>
</feature>
<dbReference type="AlphaFoldDB" id="A0A840C7N2"/>
<dbReference type="PANTHER" id="PTHR30386">
    <property type="entry name" value="MEMBRANE FUSION SUBUNIT OF EMRAB-TOLC MULTIDRUG EFFLUX PUMP"/>
    <property type="match status" value="1"/>
</dbReference>
<keyword evidence="4" id="KW-0472">Membrane</keyword>
<organism evidence="7 8">
    <name type="scientific">Chelatococcus caeni</name>
    <dbReference type="NCBI Taxonomy" id="1348468"/>
    <lineage>
        <taxon>Bacteria</taxon>
        <taxon>Pseudomonadati</taxon>
        <taxon>Pseudomonadota</taxon>
        <taxon>Alphaproteobacteria</taxon>
        <taxon>Hyphomicrobiales</taxon>
        <taxon>Chelatococcaceae</taxon>
        <taxon>Chelatococcus</taxon>
    </lineage>
</organism>